<name>A0A267F937_9PLAT</name>
<comment type="function">
    <text evidence="11">GTP-specific succinyl-CoA synthetase functions in the citric acid cycle (TCA), coupling the hydrolysis of succinyl-CoA to the synthesis of GTP and thus represents the only step of substrate-level phosphorylation in the TCA. The beta subunit provides nucleotide specificity of the enzyme and binds the substrate succinate, while the binding sites for coenzyme A and phosphate are found in the alpha subunit.</text>
</comment>
<dbReference type="Proteomes" id="UP000215902">
    <property type="component" value="Unassembled WGS sequence"/>
</dbReference>
<comment type="function">
    <text evidence="13">ATP-specific succinyl-CoA synthetase functions in the citric acid cycle (TCA), coupling the hydrolysis of succinyl-CoA to the synthesis of ATP and thus represents the only step of substrate-level phosphorylation in the TCA. The beta subunit provides nucleotide specificity of the enzyme and binds the substrate succinate, while the binding sites for coenzyme A and phosphate are found in the alpha subunit.</text>
</comment>
<dbReference type="GO" id="GO:0006099">
    <property type="term" value="P:tricarboxylic acid cycle"/>
    <property type="evidence" value="ECO:0007669"/>
    <property type="project" value="UniProtKB-UniRule"/>
</dbReference>
<dbReference type="EMBL" id="NIVC01001315">
    <property type="protein sequence ID" value="PAA69522.1"/>
    <property type="molecule type" value="Genomic_DNA"/>
</dbReference>
<feature type="binding site" evidence="13">
    <location>
        <position position="308"/>
    </location>
    <ligand>
        <name>substrate</name>
        <note>ligand shared with subunit alpha</note>
    </ligand>
</feature>
<evidence type="ECO:0000313" key="17">
    <source>
        <dbReference type="Proteomes" id="UP000215902"/>
    </source>
</evidence>
<dbReference type="NCBIfam" id="TIGR01016">
    <property type="entry name" value="sucCoAbeta"/>
    <property type="match status" value="1"/>
</dbReference>
<dbReference type="HAMAP" id="MF_00558">
    <property type="entry name" value="Succ_CoA_beta"/>
    <property type="match status" value="1"/>
</dbReference>
<evidence type="ECO:0000256" key="3">
    <source>
        <dbReference type="ARBA" id="ARBA00022598"/>
    </source>
</evidence>
<dbReference type="InterPro" id="IPR013650">
    <property type="entry name" value="ATP-grasp_succ-CoA_synth-type"/>
</dbReference>
<dbReference type="GO" id="GO:0004775">
    <property type="term" value="F:succinate-CoA ligase (ADP-forming) activity"/>
    <property type="evidence" value="ECO:0007669"/>
    <property type="project" value="UniProtKB-UniRule"/>
</dbReference>
<dbReference type="FunFam" id="3.40.50.261:FF:000001">
    <property type="entry name" value="Succinate--CoA ligase [ADP-forming] subunit beta"/>
    <property type="match status" value="1"/>
</dbReference>
<dbReference type="Gene3D" id="3.30.470.20">
    <property type="entry name" value="ATP-grasp fold, B domain"/>
    <property type="match status" value="1"/>
</dbReference>
<dbReference type="Pfam" id="PF00549">
    <property type="entry name" value="Ligase_CoA"/>
    <property type="match status" value="1"/>
</dbReference>
<evidence type="ECO:0000259" key="14">
    <source>
        <dbReference type="Pfam" id="PF00549"/>
    </source>
</evidence>
<keyword evidence="6 13" id="KW-0067">ATP-binding</keyword>
<keyword evidence="9 13" id="KW-0496">Mitochondrion</keyword>
<keyword evidence="4 13" id="KW-0479">Metal-binding</keyword>
<dbReference type="OrthoDB" id="1552at2759"/>
<dbReference type="GO" id="GO:0042709">
    <property type="term" value="C:succinate-CoA ligase complex"/>
    <property type="evidence" value="ECO:0007669"/>
    <property type="project" value="TreeGrafter"/>
</dbReference>
<feature type="site" description="Important for substrate specificity" evidence="13">
    <location>
        <position position="146"/>
    </location>
</feature>
<dbReference type="AlphaFoldDB" id="A0A267F937"/>
<dbReference type="SUPFAM" id="SSF52210">
    <property type="entry name" value="Succinyl-CoA synthetase domains"/>
    <property type="match status" value="1"/>
</dbReference>
<dbReference type="PIRSF" id="PIRSF001554">
    <property type="entry name" value="SucCS_beta"/>
    <property type="match status" value="1"/>
</dbReference>
<comment type="subunit">
    <text evidence="12">Heterodimer of an alpha and a beta subunit. The beta subunit determines specificity for GTP.</text>
</comment>
<evidence type="ECO:0000256" key="13">
    <source>
        <dbReference type="HAMAP-Rule" id="MF_03220"/>
    </source>
</evidence>
<evidence type="ECO:0000256" key="9">
    <source>
        <dbReference type="ARBA" id="ARBA00023128"/>
    </source>
</evidence>
<evidence type="ECO:0000256" key="12">
    <source>
        <dbReference type="ARBA" id="ARBA00063570"/>
    </source>
</evidence>
<dbReference type="GO" id="GO:0000287">
    <property type="term" value="F:magnesium ion binding"/>
    <property type="evidence" value="ECO:0007669"/>
    <property type="project" value="UniProtKB-UniRule"/>
</dbReference>
<comment type="catalytic activity">
    <reaction evidence="13">
        <text>succinate + ATP + CoA = succinyl-CoA + ADP + phosphate</text>
        <dbReference type="Rhea" id="RHEA:17661"/>
        <dbReference type="ChEBI" id="CHEBI:30031"/>
        <dbReference type="ChEBI" id="CHEBI:30616"/>
        <dbReference type="ChEBI" id="CHEBI:43474"/>
        <dbReference type="ChEBI" id="CHEBI:57287"/>
        <dbReference type="ChEBI" id="CHEBI:57292"/>
        <dbReference type="ChEBI" id="CHEBI:456216"/>
        <dbReference type="EC" id="6.2.1.5"/>
    </reaction>
</comment>
<dbReference type="HAMAP" id="MF_03220">
    <property type="entry name" value="Succ_CoA_betaA_euk"/>
    <property type="match status" value="1"/>
</dbReference>
<organism evidence="16 17">
    <name type="scientific">Macrostomum lignano</name>
    <dbReference type="NCBI Taxonomy" id="282301"/>
    <lineage>
        <taxon>Eukaryota</taxon>
        <taxon>Metazoa</taxon>
        <taxon>Spiralia</taxon>
        <taxon>Lophotrochozoa</taxon>
        <taxon>Platyhelminthes</taxon>
        <taxon>Rhabditophora</taxon>
        <taxon>Macrostomorpha</taxon>
        <taxon>Macrostomida</taxon>
        <taxon>Macrostomidae</taxon>
        <taxon>Macrostomum</taxon>
    </lineage>
</organism>
<feature type="binding site" evidence="13">
    <location>
        <position position="82"/>
    </location>
    <ligand>
        <name>ATP</name>
        <dbReference type="ChEBI" id="CHEBI:30616"/>
    </ligand>
</feature>
<feature type="site" description="Important for substrate specificity" evidence="13">
    <location>
        <position position="78"/>
    </location>
</feature>
<dbReference type="GO" id="GO:0006104">
    <property type="term" value="P:succinyl-CoA metabolic process"/>
    <property type="evidence" value="ECO:0007669"/>
    <property type="project" value="TreeGrafter"/>
</dbReference>
<dbReference type="FunFam" id="3.30.1490.20:FF:000004">
    <property type="entry name" value="Succinate--CoA ligase [ADP-forming] subunit beta, mitochondrial"/>
    <property type="match status" value="1"/>
</dbReference>
<comment type="similarity">
    <text evidence="13">Belongs to the succinate/malate CoA ligase beta subunit family. ATP-specific subunit beta subfamily.</text>
</comment>
<dbReference type="NCBIfam" id="NF001913">
    <property type="entry name" value="PRK00696.1"/>
    <property type="match status" value="1"/>
</dbReference>
<dbReference type="Gene3D" id="3.30.1490.20">
    <property type="entry name" value="ATP-grasp fold, A domain"/>
    <property type="match status" value="1"/>
</dbReference>
<sequence length="448" mass="48403">MFRGSKVSSLLRAVQSQGDAFSQAKRLFSIHEYMAMGLLQKSGIAVPKFGVAKTSAQVYQMAQDLVDSQTSKDQKQGDVVVKAQVLAGGRGKGFWNSGLKGGVKIVFNPEEARDVSSKMLGHKIFTKQTGDAGQTCSTVMVCERKYSRREFYFAITMDRKHRGPVLIGSSQGGVNIEQVAKENPEAIIAVPVDIETGITEEVATEMAKKIGFTGDKQSKEAGQYIVKMYDLFIKSDATLIEINPIAEDTEGRVLCMDCKMNFDANSEFRQPEIFSLRDWSQEDERDVAAEKAGLNYIALDGNIGCLVNGAGLAMATMDIIKLHGGSPANFLDVGGGATANQVTEAFRIITSDPAVNAILVNIFGGIMRCDVIAQGIITAAKELKLRMPIVVRLQGTQVEDAKALISSSGMRILACDNLDDAAQMVVKLANIVVLAKDAAVDVKFELPI</sequence>
<feature type="domain" description="ATP-citrate synthase/succinyl-CoA ligase C-terminal" evidence="14">
    <location>
        <begin position="306"/>
        <end position="426"/>
    </location>
</feature>
<gene>
    <name evidence="16" type="ORF">BOX15_Mlig008967g1</name>
</gene>
<feature type="binding site" evidence="13">
    <location>
        <begin position="89"/>
        <end position="91"/>
    </location>
    <ligand>
        <name>ATP</name>
        <dbReference type="ChEBI" id="CHEBI:30616"/>
    </ligand>
</feature>
<dbReference type="FunFam" id="3.30.470.20:FF:000002">
    <property type="entry name" value="Succinate--CoA ligase [ADP-forming] subunit beta"/>
    <property type="match status" value="1"/>
</dbReference>
<dbReference type="PROSITE" id="PS01217">
    <property type="entry name" value="SUCCINYL_COA_LIG_3"/>
    <property type="match status" value="1"/>
</dbReference>
<dbReference type="PANTHER" id="PTHR11815">
    <property type="entry name" value="SUCCINYL-COA SYNTHETASE BETA CHAIN"/>
    <property type="match status" value="1"/>
</dbReference>
<dbReference type="STRING" id="282301.A0A267F937"/>
<evidence type="ECO:0000256" key="7">
    <source>
        <dbReference type="ARBA" id="ARBA00022842"/>
    </source>
</evidence>
<dbReference type="GO" id="GO:0005739">
    <property type="term" value="C:mitochondrion"/>
    <property type="evidence" value="ECO:0007669"/>
    <property type="project" value="UniProtKB-SubCell"/>
</dbReference>
<comment type="cofactor">
    <cofactor evidence="13">
        <name>Mg(2+)</name>
        <dbReference type="ChEBI" id="CHEBI:18420"/>
    </cofactor>
    <text evidence="13">Binds 1 Mg(2+) ion per subunit.</text>
</comment>
<dbReference type="SUPFAM" id="SSF56059">
    <property type="entry name" value="Glutathione synthetase ATP-binding domain-like"/>
    <property type="match status" value="1"/>
</dbReference>
<keyword evidence="7 13" id="KW-0460">Magnesium</keyword>
<keyword evidence="3 13" id="KW-0436">Ligase</keyword>
<comment type="pathway">
    <text evidence="1 13">Carbohydrate metabolism; tricarboxylic acid cycle; succinate from succinyl-CoA (ligase route): step 1/1.</text>
</comment>
<keyword evidence="2 13" id="KW-0816">Tricarboxylic acid cycle</keyword>
<dbReference type="Pfam" id="PF08442">
    <property type="entry name" value="ATP-grasp_2"/>
    <property type="match status" value="1"/>
</dbReference>
<evidence type="ECO:0000256" key="5">
    <source>
        <dbReference type="ARBA" id="ARBA00022741"/>
    </source>
</evidence>
<evidence type="ECO:0000256" key="10">
    <source>
        <dbReference type="ARBA" id="ARBA00052879"/>
    </source>
</evidence>
<keyword evidence="17" id="KW-1185">Reference proteome</keyword>
<protein>
    <recommendedName>
        <fullName evidence="13">Succinate--CoA ligase [ADP-forming] subunit beta, mitochondrial</fullName>
        <ecNumber evidence="13">6.2.1.5</ecNumber>
    </recommendedName>
    <alternativeName>
        <fullName evidence="13">ATP-specific succinyl-CoA synthetase subunit beta</fullName>
        <shortName evidence="13">A-SCS</shortName>
    </alternativeName>
    <alternativeName>
        <fullName evidence="13">Succinyl-CoA synthetase beta-A chain</fullName>
        <shortName evidence="13">SCS-betaA</shortName>
    </alternativeName>
</protein>
<evidence type="ECO:0000256" key="8">
    <source>
        <dbReference type="ARBA" id="ARBA00022946"/>
    </source>
</evidence>
<feature type="binding site" evidence="13">
    <location>
        <position position="243"/>
    </location>
    <ligand>
        <name>Mg(2+)</name>
        <dbReference type="ChEBI" id="CHEBI:18420"/>
    </ligand>
</feature>
<feature type="binding site" evidence="13">
    <location>
        <begin position="365"/>
        <end position="367"/>
    </location>
    <ligand>
        <name>substrate</name>
        <note>ligand shared with subunit alpha</note>
    </ligand>
</feature>
<comment type="subcellular location">
    <subcellularLocation>
        <location evidence="13">Mitochondrion</location>
    </subcellularLocation>
</comment>
<dbReference type="Gene3D" id="3.40.50.261">
    <property type="entry name" value="Succinyl-CoA synthetase domains"/>
    <property type="match status" value="1"/>
</dbReference>
<comment type="caution">
    <text evidence="16">The sequence shown here is derived from an EMBL/GenBank/DDBJ whole genome shotgun (WGS) entry which is preliminary data.</text>
</comment>
<dbReference type="GO" id="GO:0004776">
    <property type="term" value="F:succinate-CoA ligase (GDP-forming) activity"/>
    <property type="evidence" value="ECO:0007669"/>
    <property type="project" value="UniProtKB-EC"/>
</dbReference>
<evidence type="ECO:0000259" key="15">
    <source>
        <dbReference type="Pfam" id="PF08442"/>
    </source>
</evidence>
<evidence type="ECO:0000313" key="16">
    <source>
        <dbReference type="EMBL" id="PAA69522.1"/>
    </source>
</evidence>
<evidence type="ECO:0000256" key="4">
    <source>
        <dbReference type="ARBA" id="ARBA00022723"/>
    </source>
</evidence>
<comment type="subunit">
    <text evidence="13">Heterodimer of an alpha and a beta subunit. The beta subunit determines specificity for ATP.</text>
</comment>
<dbReference type="InterPro" id="IPR005809">
    <property type="entry name" value="Succ_CoA_ligase-like_bsu"/>
</dbReference>
<keyword evidence="8" id="KW-0809">Transit peptide</keyword>
<dbReference type="InterPro" id="IPR034723">
    <property type="entry name" value="Succ_CoA_betaA_euk"/>
</dbReference>
<dbReference type="PANTHER" id="PTHR11815:SF1">
    <property type="entry name" value="SUCCINATE--COA LIGASE [ADP-FORMING] SUBUNIT BETA, MITOCHONDRIAL"/>
    <property type="match status" value="1"/>
</dbReference>
<accession>A0A267F937</accession>
<proteinExistence type="inferred from homology"/>
<evidence type="ECO:0000256" key="11">
    <source>
        <dbReference type="ARBA" id="ARBA00053833"/>
    </source>
</evidence>
<evidence type="ECO:0000256" key="2">
    <source>
        <dbReference type="ARBA" id="ARBA00022532"/>
    </source>
</evidence>
<feature type="binding site" evidence="13">
    <location>
        <position position="257"/>
    </location>
    <ligand>
        <name>Mg(2+)</name>
        <dbReference type="ChEBI" id="CHEBI:18420"/>
    </ligand>
</feature>
<dbReference type="GO" id="GO:0005524">
    <property type="term" value="F:ATP binding"/>
    <property type="evidence" value="ECO:0007669"/>
    <property type="project" value="UniProtKB-UniRule"/>
</dbReference>
<evidence type="ECO:0000256" key="6">
    <source>
        <dbReference type="ARBA" id="ARBA00022840"/>
    </source>
</evidence>
<comment type="catalytic activity">
    <reaction evidence="10">
        <text>GTP + succinate + CoA = succinyl-CoA + GDP + phosphate</text>
        <dbReference type="Rhea" id="RHEA:22120"/>
        <dbReference type="ChEBI" id="CHEBI:30031"/>
        <dbReference type="ChEBI" id="CHEBI:37565"/>
        <dbReference type="ChEBI" id="CHEBI:43474"/>
        <dbReference type="ChEBI" id="CHEBI:57287"/>
        <dbReference type="ChEBI" id="CHEBI:57292"/>
        <dbReference type="ChEBI" id="CHEBI:58189"/>
        <dbReference type="EC" id="6.2.1.4"/>
    </reaction>
</comment>
<reference evidence="16 17" key="1">
    <citation type="submission" date="2017-06" db="EMBL/GenBank/DDBJ databases">
        <title>A platform for efficient transgenesis in Macrostomum lignano, a flatworm model organism for stem cell research.</title>
        <authorList>
            <person name="Berezikov E."/>
        </authorList>
    </citation>
    <scope>NUCLEOTIDE SEQUENCE [LARGE SCALE GENOMIC DNA]</scope>
    <source>
        <strain evidence="16">DV1</strain>
        <tissue evidence="16">Whole organism</tissue>
    </source>
</reference>
<dbReference type="InterPro" id="IPR017866">
    <property type="entry name" value="Succ-CoA_synthase_bsu_CS"/>
</dbReference>
<feature type="domain" description="ATP-grasp fold succinyl-CoA synthetase-type" evidence="15">
    <location>
        <begin position="30"/>
        <end position="246"/>
    </location>
</feature>
<dbReference type="EC" id="6.2.1.5" evidence="13"/>
<evidence type="ECO:0000256" key="1">
    <source>
        <dbReference type="ARBA" id="ARBA00005064"/>
    </source>
</evidence>
<keyword evidence="5 13" id="KW-0547">Nucleotide-binding</keyword>
<dbReference type="InterPro" id="IPR005811">
    <property type="entry name" value="SUCC_ACL_C"/>
</dbReference>
<dbReference type="UniPathway" id="UPA00223">
    <property type="reaction ID" value="UER00999"/>
</dbReference>
<dbReference type="InterPro" id="IPR013815">
    <property type="entry name" value="ATP_grasp_subdomain_1"/>
</dbReference>
<dbReference type="InterPro" id="IPR016102">
    <property type="entry name" value="Succinyl-CoA_synth-like"/>
</dbReference>